<name>A0A2P8EBE7_9ACTN</name>
<gene>
    <name evidence="1" type="ORF">CLV30_102172</name>
</gene>
<dbReference type="EMBL" id="PYGE01000002">
    <property type="protein sequence ID" value="PSL06784.1"/>
    <property type="molecule type" value="Genomic_DNA"/>
</dbReference>
<dbReference type="AlphaFoldDB" id="A0A2P8EBE7"/>
<organism evidence="1 2">
    <name type="scientific">Haloactinopolyspora alba</name>
    <dbReference type="NCBI Taxonomy" id="648780"/>
    <lineage>
        <taxon>Bacteria</taxon>
        <taxon>Bacillati</taxon>
        <taxon>Actinomycetota</taxon>
        <taxon>Actinomycetes</taxon>
        <taxon>Jiangellales</taxon>
        <taxon>Jiangellaceae</taxon>
        <taxon>Haloactinopolyspora</taxon>
    </lineage>
</organism>
<evidence type="ECO:0000313" key="1">
    <source>
        <dbReference type="EMBL" id="PSL06784.1"/>
    </source>
</evidence>
<dbReference type="Proteomes" id="UP000243528">
    <property type="component" value="Unassembled WGS sequence"/>
</dbReference>
<evidence type="ECO:0000313" key="2">
    <source>
        <dbReference type="Proteomes" id="UP000243528"/>
    </source>
</evidence>
<comment type="caution">
    <text evidence="1">The sequence shown here is derived from an EMBL/GenBank/DDBJ whole genome shotgun (WGS) entry which is preliminary data.</text>
</comment>
<protein>
    <submittedName>
        <fullName evidence="1">Uncharacterized protein</fullName>
    </submittedName>
</protein>
<accession>A0A2P8EBE7</accession>
<keyword evidence="2" id="KW-1185">Reference proteome</keyword>
<proteinExistence type="predicted"/>
<reference evidence="1 2" key="1">
    <citation type="submission" date="2018-03" db="EMBL/GenBank/DDBJ databases">
        <title>Genomic Encyclopedia of Archaeal and Bacterial Type Strains, Phase II (KMG-II): from individual species to whole genera.</title>
        <authorList>
            <person name="Goeker M."/>
        </authorList>
    </citation>
    <scope>NUCLEOTIDE SEQUENCE [LARGE SCALE GENOMIC DNA]</scope>
    <source>
        <strain evidence="1 2">DSM 45211</strain>
    </source>
</reference>
<sequence>MSHVTAMPSAAPVGKFLCDFVPAEGVALAMGTEDFDVVNGQVSRTSEGSVSAAGCRIEVDDELTFTASVGLAAEGYERDGFEKRLNRDGYDQLPPDVGLGFTWADEQDRGGDSVSTGQAWVSYGDYFVRVWIAGIADGRDQEADAAAIAAQLRQTLDIPEQWTLPGSPPTR</sequence>